<keyword evidence="5 14" id="KW-0812">Transmembrane</keyword>
<gene>
    <name evidence="16" type="primary">ATP6V0A1</name>
</gene>
<dbReference type="AlphaFoldDB" id="A7Z016"/>
<keyword evidence="11" id="KW-0968">Cytoplasmic vesicle</keyword>
<dbReference type="GO" id="GO:0042470">
    <property type="term" value="C:melanosome"/>
    <property type="evidence" value="ECO:0007669"/>
    <property type="project" value="UniProtKB-SubCell"/>
</dbReference>
<dbReference type="Pfam" id="PF01496">
    <property type="entry name" value="V_ATPase_I"/>
    <property type="match status" value="1"/>
</dbReference>
<evidence type="ECO:0000256" key="1">
    <source>
        <dbReference type="ARBA" id="ARBA00004223"/>
    </source>
</evidence>
<comment type="similarity">
    <text evidence="3 14">Belongs to the V-ATPase 116 kDa subunit family.</text>
</comment>
<dbReference type="InterPro" id="IPR026028">
    <property type="entry name" value="V-type_ATPase_116kDa_su_euka"/>
</dbReference>
<feature type="transmembrane region" description="Helical" evidence="14">
    <location>
        <begin position="569"/>
        <end position="593"/>
    </location>
</feature>
<feature type="transmembrane region" description="Helical" evidence="14">
    <location>
        <begin position="401"/>
        <end position="425"/>
    </location>
</feature>
<keyword evidence="4 14" id="KW-0813">Transport</keyword>
<evidence type="ECO:0000256" key="5">
    <source>
        <dbReference type="ARBA" id="ARBA00022692"/>
    </source>
</evidence>
<feature type="coiled-coil region" evidence="15">
    <location>
        <begin position="94"/>
        <end position="128"/>
    </location>
</feature>
<reference evidence="16" key="1">
    <citation type="submission" date="2007-09" db="EMBL/GenBank/DDBJ databases">
        <authorList>
            <person name="Moore S."/>
            <person name="Alexander L."/>
            <person name="Brownstein M."/>
            <person name="Guan L."/>
            <person name="Lobo S."/>
            <person name="Meng Y."/>
            <person name="Tanaguchi M."/>
            <person name="Wang Z."/>
            <person name="Yu J."/>
            <person name="Prange C."/>
            <person name="Schreiber K."/>
            <person name="Shenmen C."/>
            <person name="Wagner L."/>
            <person name="Bala M."/>
            <person name="Barbazuk S."/>
            <person name="Barber S."/>
            <person name="Babakaiff R."/>
            <person name="Beland J."/>
            <person name="Chun E."/>
            <person name="Del Rio L."/>
            <person name="Gibson S."/>
            <person name="Hanson R."/>
            <person name="Kirkpatrick R."/>
            <person name="Liu J."/>
            <person name="Matsuo C."/>
            <person name="Mayo M."/>
            <person name="Santos R.R."/>
            <person name="Stott J."/>
            <person name="Tsai M."/>
            <person name="Wong D."/>
            <person name="Siddiqui A."/>
            <person name="Holt R."/>
            <person name="Jones S.J."/>
            <person name="Marra M.A."/>
        </authorList>
    </citation>
    <scope>NUCLEOTIDE SEQUENCE</scope>
    <source>
        <strain evidence="16">L1 Hereford</strain>
        <tissue evidence="16">Ascending colon</tissue>
    </source>
</reference>
<feature type="transmembrane region" description="Helical" evidence="14">
    <location>
        <begin position="542"/>
        <end position="563"/>
    </location>
</feature>
<comment type="subunit">
    <text evidence="13">V-ATPase is a heteromultimeric enzyme made up of two complexes: the ATP-hydrolytic V1 complex and the proton translocation V0 complex. The V1 complex consists of three catalytic AB heterodimers that form a heterohexamer, three peripheral stalks each consisting of EG heterodimers, one central rotor including subunits D and F, and the regulatory subunits C and H. The proton translocation complex V0 consists of the proton transport subunit a, a ring of proteolipid subunits c9c'', rotary subunit d, subunits e and f, and the accessory subunits ATP6AP1/Ac45 and ATP6AP2/PRR. Interacts with SPAAR.</text>
</comment>
<evidence type="ECO:0000256" key="8">
    <source>
        <dbReference type="ARBA" id="ARBA00023018"/>
    </source>
</evidence>
<comment type="function">
    <text evidence="14">Essential component of the vacuolar proton pump (V-ATPase), a multimeric enzyme that catalyzes the translocation of protons across the membranes. Required for assembly and activity of the V-ATPase.</text>
</comment>
<keyword evidence="8" id="KW-0770">Synapse</keyword>
<evidence type="ECO:0000256" key="4">
    <source>
        <dbReference type="ARBA" id="ARBA00022448"/>
    </source>
</evidence>
<dbReference type="InterPro" id="IPR002490">
    <property type="entry name" value="V-ATPase_116kDa_su"/>
</dbReference>
<name>A7Z016_BOVIN</name>
<evidence type="ECO:0000256" key="15">
    <source>
        <dbReference type="SAM" id="Coils"/>
    </source>
</evidence>
<dbReference type="GO" id="GO:0030672">
    <property type="term" value="C:synaptic vesicle membrane"/>
    <property type="evidence" value="ECO:0007669"/>
    <property type="project" value="UniProtKB-SubCell"/>
</dbReference>
<evidence type="ECO:0000256" key="9">
    <source>
        <dbReference type="ARBA" id="ARBA00023065"/>
    </source>
</evidence>
<sequence length="832" mass="95649">MGELFRSEEMTLAQLFLQSEAAYCCVSELGELGKVQFRDLNPDVNVFQRKFVNEVRRCEEMDRKLRFVEKEIRKANIPIMDTGENPEVPFPRDMIDLEANFEKIENELKEINTNQEALKRNFLELTELKFILRKTQQFFDEMADPDLLEESSSLLEPSEMGRGTPLRLGFVAGVINRERIPTFERMLWRVCRGNVFLRQAEIENPLEDPVTGDYVHKSVFIIFFQGDQLKNRVKKICEGFRASLYPCPETPQERKEMASGVNTRIDDLQMVLNQTEDHRQRVLQAAAKNIRVWFIKVRKMKAIYHTLNLCNIDVTQKCLIAEVWCPVTDLDSIQFALRRGTEHSGSTVPSILNRMQTNQTPPTYNKTNKFTYGFQNIVDAYGIGTYREINPAPYTIITFPFLFAVMFGDLGHGILMTLFAVWMVLRESRILSQKNENEMFSTIFSGRYIILLMGVFSIYTGLIYNDCFSKSLNIFGSSWSVRPMFDIYNWTEETLRGNPVLQLNPAVTGVFGGPYPFGIDPIWNIATNKLTFLNSFKMKMSVILGIIHMLFGVSLSLFNHTYFKKPLNIYFGFISEIIFMTSLFGYLVILIFYKWTAYNAKTSEKAPSLLIHFINMFLFSYGDSGNSMLYSGQKGIQCFLVVVALLCVPWMLLFKPLVLRRQYLRRKHLGTLNFGGIRVGNGPTEEDAEIIQHDQLSTHSEDAEEFDFGDTMVHQAIHTIEYCLGCISNTASYLRLWALSLAHAQLSEVLWTMVIHIGLKVKSLAGGLALFFIFAAFATLTVAILLIMEGLSAFLHALRLHWVEFQNKFYSGTGFKFLPFSFEHIREGKFDD</sequence>
<keyword evidence="9 14" id="KW-0406">Ion transport</keyword>
<dbReference type="GO" id="GO:0046961">
    <property type="term" value="F:proton-transporting ATPase activity, rotational mechanism"/>
    <property type="evidence" value="ECO:0007669"/>
    <property type="project" value="InterPro"/>
</dbReference>
<feature type="transmembrane region" description="Helical" evidence="14">
    <location>
        <begin position="634"/>
        <end position="658"/>
    </location>
</feature>
<dbReference type="PANTHER" id="PTHR11629:SF68">
    <property type="entry name" value="V-TYPE PROTON ATPASE 116 KDA SUBUNIT A 1"/>
    <property type="match status" value="1"/>
</dbReference>
<evidence type="ECO:0000256" key="13">
    <source>
        <dbReference type="ARBA" id="ARBA00046407"/>
    </source>
</evidence>
<keyword evidence="7 14" id="KW-1133">Transmembrane helix</keyword>
<feature type="transmembrane region" description="Helical" evidence="14">
    <location>
        <begin position="765"/>
        <end position="788"/>
    </location>
</feature>
<evidence type="ECO:0000256" key="3">
    <source>
        <dbReference type="ARBA" id="ARBA00009904"/>
    </source>
</evidence>
<evidence type="ECO:0000256" key="14">
    <source>
        <dbReference type="RuleBase" id="RU361189"/>
    </source>
</evidence>
<evidence type="ECO:0000256" key="12">
    <source>
        <dbReference type="ARBA" id="ARBA00029431"/>
    </source>
</evidence>
<feature type="transmembrane region" description="Helical" evidence="14">
    <location>
        <begin position="445"/>
        <end position="464"/>
    </location>
</feature>
<keyword evidence="10 14" id="KW-0472">Membrane</keyword>
<evidence type="ECO:0000256" key="7">
    <source>
        <dbReference type="ARBA" id="ARBA00022989"/>
    </source>
</evidence>
<keyword evidence="6 14" id="KW-0375">Hydrogen ion transport</keyword>
<evidence type="ECO:0000313" key="16">
    <source>
        <dbReference type="EMBL" id="AAI53214.1"/>
    </source>
</evidence>
<organism evidence="16">
    <name type="scientific">Bos taurus</name>
    <name type="common">Bovine</name>
    <dbReference type="NCBI Taxonomy" id="9913"/>
    <lineage>
        <taxon>Eukaryota</taxon>
        <taxon>Metazoa</taxon>
        <taxon>Chordata</taxon>
        <taxon>Craniata</taxon>
        <taxon>Vertebrata</taxon>
        <taxon>Euteleostomi</taxon>
        <taxon>Mammalia</taxon>
        <taxon>Eutheria</taxon>
        <taxon>Laurasiatheria</taxon>
        <taxon>Artiodactyla</taxon>
        <taxon>Ruminantia</taxon>
        <taxon>Pecora</taxon>
        <taxon>Bovidae</taxon>
        <taxon>Bovinae</taxon>
        <taxon>Bos</taxon>
    </lineage>
</organism>
<dbReference type="PANTHER" id="PTHR11629">
    <property type="entry name" value="VACUOLAR PROTON ATPASES"/>
    <property type="match status" value="1"/>
</dbReference>
<proteinExistence type="evidence at transcript level"/>
<comment type="subcellular location">
    <subcellularLocation>
        <location evidence="12">Cytoplasmic vesicle</location>
        <location evidence="12">Clathrin-coated vesicle membrane</location>
        <topology evidence="12">Multi-pass membrane protein</topology>
    </subcellularLocation>
    <subcellularLocation>
        <location evidence="2">Cytoplasmic vesicle</location>
        <location evidence="2">Secretory vesicle</location>
        <location evidence="2">Synaptic vesicle membrane</location>
        <topology evidence="2">Multi-pass membrane protein</topology>
    </subcellularLocation>
    <subcellularLocation>
        <location evidence="1">Melanosome</location>
    </subcellularLocation>
</comment>
<keyword evidence="15" id="KW-0175">Coiled coil</keyword>
<evidence type="ECO:0000256" key="2">
    <source>
        <dbReference type="ARBA" id="ARBA00004644"/>
    </source>
</evidence>
<protein>
    <recommendedName>
        <fullName evidence="14">V-type proton ATPase subunit a</fullName>
    </recommendedName>
</protein>
<dbReference type="PIRSF" id="PIRSF001293">
    <property type="entry name" value="ATP6V0A1"/>
    <property type="match status" value="1"/>
</dbReference>
<dbReference type="GO" id="GO:0000220">
    <property type="term" value="C:vacuolar proton-transporting V-type ATPase, V0 domain"/>
    <property type="evidence" value="ECO:0007669"/>
    <property type="project" value="InterPro"/>
</dbReference>
<dbReference type="OrthoDB" id="10264220at2759"/>
<dbReference type="GO" id="GO:0030665">
    <property type="term" value="C:clathrin-coated vesicle membrane"/>
    <property type="evidence" value="ECO:0007669"/>
    <property type="project" value="UniProtKB-SubCell"/>
</dbReference>
<evidence type="ECO:0000256" key="11">
    <source>
        <dbReference type="ARBA" id="ARBA00023329"/>
    </source>
</evidence>
<dbReference type="EMBL" id="BC153213">
    <property type="protein sequence ID" value="AAI53214.1"/>
    <property type="molecule type" value="mRNA"/>
</dbReference>
<evidence type="ECO:0000256" key="10">
    <source>
        <dbReference type="ARBA" id="ARBA00023136"/>
    </source>
</evidence>
<accession>A7Z016</accession>
<evidence type="ECO:0000256" key="6">
    <source>
        <dbReference type="ARBA" id="ARBA00022781"/>
    </source>
</evidence>